<dbReference type="InterPro" id="IPR000801">
    <property type="entry name" value="Esterase-like"/>
</dbReference>
<dbReference type="Gene3D" id="3.40.50.1820">
    <property type="entry name" value="alpha/beta hydrolase"/>
    <property type="match status" value="1"/>
</dbReference>
<dbReference type="GO" id="GO:0016787">
    <property type="term" value="F:hydrolase activity"/>
    <property type="evidence" value="ECO:0007669"/>
    <property type="project" value="UniProtKB-KW"/>
</dbReference>
<protein>
    <submittedName>
        <fullName evidence="1">Alpha/beta hydrolase</fullName>
    </submittedName>
</protein>
<dbReference type="InterPro" id="IPR011990">
    <property type="entry name" value="TPR-like_helical_dom_sf"/>
</dbReference>
<reference evidence="2" key="1">
    <citation type="journal article" date="2019" name="Int. J. Syst. Evol. Microbiol.">
        <title>The Global Catalogue of Microorganisms (GCM) 10K type strain sequencing project: providing services to taxonomists for standard genome sequencing and annotation.</title>
        <authorList>
            <consortium name="The Broad Institute Genomics Platform"/>
            <consortium name="The Broad Institute Genome Sequencing Center for Infectious Disease"/>
            <person name="Wu L."/>
            <person name="Ma J."/>
        </authorList>
    </citation>
    <scope>NUCLEOTIDE SEQUENCE [LARGE SCALE GENOMIC DNA]</scope>
    <source>
        <strain evidence="2">CCUG 62952</strain>
    </source>
</reference>
<accession>A0ABW3D162</accession>
<dbReference type="Pfam" id="PF00756">
    <property type="entry name" value="Esterase"/>
    <property type="match status" value="1"/>
</dbReference>
<evidence type="ECO:0000313" key="2">
    <source>
        <dbReference type="Proteomes" id="UP001596978"/>
    </source>
</evidence>
<dbReference type="Gene3D" id="1.25.40.10">
    <property type="entry name" value="Tetratricopeptide repeat domain"/>
    <property type="match status" value="1"/>
</dbReference>
<gene>
    <name evidence="1" type="ORF">ACFQ1M_14135</name>
</gene>
<dbReference type="InterPro" id="IPR029058">
    <property type="entry name" value="AB_hydrolase_fold"/>
</dbReference>
<dbReference type="Proteomes" id="UP001596978">
    <property type="component" value="Unassembled WGS sequence"/>
</dbReference>
<keyword evidence="2" id="KW-1185">Reference proteome</keyword>
<dbReference type="PANTHER" id="PTHR48098">
    <property type="entry name" value="ENTEROCHELIN ESTERASE-RELATED"/>
    <property type="match status" value="1"/>
</dbReference>
<dbReference type="InterPro" id="IPR050583">
    <property type="entry name" value="Mycobacterial_A85_antigen"/>
</dbReference>
<sequence>MKRVLFLLGCFMVTGLIAQVRTESFESYKLTEERQLRIYIPEDYSDEEPTPYPLIVVMDAEYLFDPVVSAVKYYSYWKKMPNAIVVGIDQNAKDERFDDCDYSDEDGLPHEKGSDFFEFVGEELVNYMAQQYKIASFKMLIGHGFTGNFANYYMFYEKPVFSSVISLSPDMAPYMEERVAEMLKLADTKTFYYLATAENDDRDNKKRAKELNKLASAVENENVVYKFDIFEGADHNSMPSYAIPKAFDNIFDVYKLISPAEFKEKVLPQEGPVHEYLVEKYNTIEQLFGFRKPYNLNDIMAIYAAAKKKDDLEALEFLGNLGKKEYPETMLGFFFMAEFLELSGEPKQALKAYEKAFNFKEIDFITKDLALQRMDALKADFGW</sequence>
<name>A0ABW3D162_9FLAO</name>
<keyword evidence="1" id="KW-0378">Hydrolase</keyword>
<comment type="caution">
    <text evidence="1">The sequence shown here is derived from an EMBL/GenBank/DDBJ whole genome shotgun (WGS) entry which is preliminary data.</text>
</comment>
<proteinExistence type="predicted"/>
<dbReference type="EMBL" id="JBHTJH010000017">
    <property type="protein sequence ID" value="MFD0863349.1"/>
    <property type="molecule type" value="Genomic_DNA"/>
</dbReference>
<dbReference type="SUPFAM" id="SSF53474">
    <property type="entry name" value="alpha/beta-Hydrolases"/>
    <property type="match status" value="1"/>
</dbReference>
<dbReference type="PANTHER" id="PTHR48098:SF6">
    <property type="entry name" value="FERRI-BACILLIBACTIN ESTERASE BESA"/>
    <property type="match status" value="1"/>
</dbReference>
<dbReference type="RefSeq" id="WP_386409307.1">
    <property type="nucleotide sequence ID" value="NZ_JBHTJH010000017.1"/>
</dbReference>
<evidence type="ECO:0000313" key="1">
    <source>
        <dbReference type="EMBL" id="MFD0863349.1"/>
    </source>
</evidence>
<organism evidence="1 2">
    <name type="scientific">Sungkyunkwania multivorans</name>
    <dbReference type="NCBI Taxonomy" id="1173618"/>
    <lineage>
        <taxon>Bacteria</taxon>
        <taxon>Pseudomonadati</taxon>
        <taxon>Bacteroidota</taxon>
        <taxon>Flavobacteriia</taxon>
        <taxon>Flavobacteriales</taxon>
        <taxon>Flavobacteriaceae</taxon>
        <taxon>Sungkyunkwania</taxon>
    </lineage>
</organism>